<gene>
    <name evidence="1" type="ORF">D0511_07850</name>
</gene>
<dbReference type="Proteomes" id="UP000258102">
    <property type="component" value="Chromosome 1"/>
</dbReference>
<dbReference type="AlphaFoldDB" id="A0AAD0RG39"/>
<evidence type="ECO:0000313" key="2">
    <source>
        <dbReference type="Proteomes" id="UP000258102"/>
    </source>
</evidence>
<accession>A0AAD0RG39</accession>
<dbReference type="KEGG" id="ppis:B1L02_09915"/>
<sequence length="67" mass="8158">MNLIILQRLLPVLDNMQWDETIYFRQVAIIYVRWRICIHKMYKSIDLHRINSKYGQKHVTTTPLKIS</sequence>
<organism evidence="1 2">
    <name type="scientific">Pseudoalteromonas piscicida</name>
    <dbReference type="NCBI Taxonomy" id="43662"/>
    <lineage>
        <taxon>Bacteria</taxon>
        <taxon>Pseudomonadati</taxon>
        <taxon>Pseudomonadota</taxon>
        <taxon>Gammaproteobacteria</taxon>
        <taxon>Alteromonadales</taxon>
        <taxon>Pseudoalteromonadaceae</taxon>
        <taxon>Pseudoalteromonas</taxon>
    </lineage>
</organism>
<dbReference type="EMBL" id="CP031761">
    <property type="protein sequence ID" value="AXR01995.1"/>
    <property type="molecule type" value="Genomic_DNA"/>
</dbReference>
<proteinExistence type="predicted"/>
<reference evidence="1 2" key="1">
    <citation type="submission" date="2018-08" db="EMBL/GenBank/DDBJ databases">
        <title>Whole Genome Sequences of Two Pseudoalteromonas piscicida Strains, DE1-A and DE2-A, which Exhibit Strong Antibacterial Activity against Vibrio vulnificus.</title>
        <authorList>
            <person name="Richards G.P."/>
            <person name="Needleman D.S."/>
            <person name="Watson M.A."/>
            <person name="Polson S.W."/>
        </authorList>
    </citation>
    <scope>NUCLEOTIDE SEQUENCE [LARGE SCALE GENOMIC DNA]</scope>
    <source>
        <strain evidence="1 2">DE2-A</strain>
    </source>
</reference>
<evidence type="ECO:0000313" key="1">
    <source>
        <dbReference type="EMBL" id="AXR01995.1"/>
    </source>
</evidence>
<name>A0AAD0RG39_PSEO7</name>
<protein>
    <submittedName>
        <fullName evidence="1">Uncharacterized protein</fullName>
    </submittedName>
</protein>